<keyword evidence="3" id="KW-1185">Reference proteome</keyword>
<proteinExistence type="predicted"/>
<feature type="transmembrane region" description="Helical" evidence="1">
    <location>
        <begin position="31"/>
        <end position="54"/>
    </location>
</feature>
<comment type="caution">
    <text evidence="2">The sequence shown here is derived from an EMBL/GenBank/DDBJ whole genome shotgun (WGS) entry which is preliminary data.</text>
</comment>
<dbReference type="AlphaFoldDB" id="A0A2P6RC51"/>
<accession>A0A2P6RC51</accession>
<name>A0A2P6RC51_ROSCH</name>
<dbReference type="Gramene" id="PRQ44008">
    <property type="protein sequence ID" value="PRQ44008"/>
    <property type="gene ID" value="RchiOBHm_Chr3g0474461"/>
</dbReference>
<evidence type="ECO:0000256" key="1">
    <source>
        <dbReference type="SAM" id="Phobius"/>
    </source>
</evidence>
<keyword evidence="1" id="KW-1133">Transmembrane helix</keyword>
<keyword evidence="1" id="KW-0472">Membrane</keyword>
<protein>
    <submittedName>
        <fullName evidence="2">Uncharacterized protein</fullName>
    </submittedName>
</protein>
<organism evidence="2 3">
    <name type="scientific">Rosa chinensis</name>
    <name type="common">China rose</name>
    <dbReference type="NCBI Taxonomy" id="74649"/>
    <lineage>
        <taxon>Eukaryota</taxon>
        <taxon>Viridiplantae</taxon>
        <taxon>Streptophyta</taxon>
        <taxon>Embryophyta</taxon>
        <taxon>Tracheophyta</taxon>
        <taxon>Spermatophyta</taxon>
        <taxon>Magnoliopsida</taxon>
        <taxon>eudicotyledons</taxon>
        <taxon>Gunneridae</taxon>
        <taxon>Pentapetalae</taxon>
        <taxon>rosids</taxon>
        <taxon>fabids</taxon>
        <taxon>Rosales</taxon>
        <taxon>Rosaceae</taxon>
        <taxon>Rosoideae</taxon>
        <taxon>Rosoideae incertae sedis</taxon>
        <taxon>Rosa</taxon>
    </lineage>
</organism>
<evidence type="ECO:0000313" key="3">
    <source>
        <dbReference type="Proteomes" id="UP000238479"/>
    </source>
</evidence>
<gene>
    <name evidence="2" type="ORF">RchiOBHm_Chr3g0474461</name>
</gene>
<dbReference type="Proteomes" id="UP000238479">
    <property type="component" value="Chromosome 3"/>
</dbReference>
<sequence>MILIPCGITGGLHHLRIAKEKVHIGGESLTLFFLAFFLSLAAILCFFTVLFTLLSSPRSSPFFSFMQCFLYSTDHEFGLYKT</sequence>
<dbReference type="EMBL" id="PDCK01000041">
    <property type="protein sequence ID" value="PRQ44008.1"/>
    <property type="molecule type" value="Genomic_DNA"/>
</dbReference>
<keyword evidence="1" id="KW-0812">Transmembrane</keyword>
<evidence type="ECO:0000313" key="2">
    <source>
        <dbReference type="EMBL" id="PRQ44008.1"/>
    </source>
</evidence>
<reference evidence="2 3" key="1">
    <citation type="journal article" date="2018" name="Nat. Genet.">
        <title>The Rosa genome provides new insights in the design of modern roses.</title>
        <authorList>
            <person name="Bendahmane M."/>
        </authorList>
    </citation>
    <scope>NUCLEOTIDE SEQUENCE [LARGE SCALE GENOMIC DNA]</scope>
    <source>
        <strain evidence="3">cv. Old Blush</strain>
    </source>
</reference>